<dbReference type="Proteomes" id="UP001500426">
    <property type="component" value="Unassembled WGS sequence"/>
</dbReference>
<gene>
    <name evidence="1" type="ORF">GCM10022388_08540</name>
</gene>
<dbReference type="RefSeq" id="WP_345091116.1">
    <property type="nucleotide sequence ID" value="NZ_BAABCS010000006.1"/>
</dbReference>
<sequence length="223" mass="25415">MNKFFKIGCLVVVGFVVIAMIGATIAKWYEDPTQSIAFLNSGSVARSVTFERIGADGKLSDTYTVDSTLEPNQTLIEKVKEGNYKVSVWNLDKNLYKSIEYKITLKNPKESNYQLYRFDLAMDKIYTIVNLNALYEGNAFSDYMSKAVGTKRDQLRIEKFYDGGSLFIVPETYTDRTFVDIDDKIPTNVKYGEVVYGLFAFDKSLPEDQIQDNLFNQIGNKIK</sequence>
<dbReference type="EMBL" id="BAABCS010000006">
    <property type="protein sequence ID" value="GAA4045450.1"/>
    <property type="molecule type" value="Genomic_DNA"/>
</dbReference>
<comment type="caution">
    <text evidence="1">The sequence shown here is derived from an EMBL/GenBank/DDBJ whole genome shotgun (WGS) entry which is preliminary data.</text>
</comment>
<organism evidence="1 2">
    <name type="scientific">Flavobacterium chungnamense</name>
    <dbReference type="NCBI Taxonomy" id="706182"/>
    <lineage>
        <taxon>Bacteria</taxon>
        <taxon>Pseudomonadati</taxon>
        <taxon>Bacteroidota</taxon>
        <taxon>Flavobacteriia</taxon>
        <taxon>Flavobacteriales</taxon>
        <taxon>Flavobacteriaceae</taxon>
        <taxon>Flavobacterium</taxon>
    </lineage>
</organism>
<proteinExistence type="predicted"/>
<keyword evidence="2" id="KW-1185">Reference proteome</keyword>
<evidence type="ECO:0000313" key="2">
    <source>
        <dbReference type="Proteomes" id="UP001500426"/>
    </source>
</evidence>
<evidence type="ECO:0000313" key="1">
    <source>
        <dbReference type="EMBL" id="GAA4045450.1"/>
    </source>
</evidence>
<reference evidence="2" key="1">
    <citation type="journal article" date="2019" name="Int. J. Syst. Evol. Microbiol.">
        <title>The Global Catalogue of Microorganisms (GCM) 10K type strain sequencing project: providing services to taxonomists for standard genome sequencing and annotation.</title>
        <authorList>
            <consortium name="The Broad Institute Genomics Platform"/>
            <consortium name="The Broad Institute Genome Sequencing Center for Infectious Disease"/>
            <person name="Wu L."/>
            <person name="Ma J."/>
        </authorList>
    </citation>
    <scope>NUCLEOTIDE SEQUENCE [LARGE SCALE GENOMIC DNA]</scope>
    <source>
        <strain evidence="2">JCM 17068</strain>
    </source>
</reference>
<protein>
    <submittedName>
        <fullName evidence="1">Uncharacterized protein</fullName>
    </submittedName>
</protein>
<accession>A0ABP7UJW0</accession>
<name>A0ABP7UJW0_9FLAO</name>